<organism evidence="1 2">
    <name type="scientific">Pluteus cervinus</name>
    <dbReference type="NCBI Taxonomy" id="181527"/>
    <lineage>
        <taxon>Eukaryota</taxon>
        <taxon>Fungi</taxon>
        <taxon>Dikarya</taxon>
        <taxon>Basidiomycota</taxon>
        <taxon>Agaricomycotina</taxon>
        <taxon>Agaricomycetes</taxon>
        <taxon>Agaricomycetidae</taxon>
        <taxon>Agaricales</taxon>
        <taxon>Pluteineae</taxon>
        <taxon>Pluteaceae</taxon>
        <taxon>Pluteus</taxon>
    </lineage>
</organism>
<proteinExistence type="predicted"/>
<evidence type="ECO:0000313" key="1">
    <source>
        <dbReference type="EMBL" id="TFK64343.1"/>
    </source>
</evidence>
<accession>A0ACD3AEM8</accession>
<dbReference type="EMBL" id="ML208479">
    <property type="protein sequence ID" value="TFK64343.1"/>
    <property type="molecule type" value="Genomic_DNA"/>
</dbReference>
<evidence type="ECO:0000313" key="2">
    <source>
        <dbReference type="Proteomes" id="UP000308600"/>
    </source>
</evidence>
<dbReference type="Proteomes" id="UP000308600">
    <property type="component" value="Unassembled WGS sequence"/>
</dbReference>
<sequence>MTPPSRLWHDGKPIETYRGFEVILPKPQLDEFYFRGAIAHTQRKNITVNEAESISKNLLEVPNLDLASLIQQKRATHLDLSTEDTSAVEAYLEECKQDITSLREKINSTISTIASLCNEVSNTTALLQRKSSQRDFCHYLLTPIRYVHQDLLEPIFLACLDLDDTRKRAPPKAPLQVASICYRWREIAHSTPALWSRVVVNSTVPKLHLAKQWLSRCRFPSLTLHNTPLDKISDLLTSSNGEYPIQVRRLELLVREKHDKILTTILDSHGDELEEIFLEHRGDRLKKLQAPRAKRLWLDQIPASWTQDPLPQQLTVLRITEDIHWEVLYRILLECTGLQVLYASLSADGTKLQSHPSGGMAFGELISLPRLTYLGLCTPGVDFPTDLLSNFTFPSLRVFECYVEGKPTLRVDDYSHWLISRPFLRHIRRLSLQLRFRVVEGFYSSLFDMTSSVEELSIYLDPKVLKTKPHLFEALTAVFCSLDSPRRLPKLKTLHFSSLQELAPVSQQILQLSQAWASMTRDLSLEQSQPLSLFIHLWSANSPRERKDELKELPALARETCPNLEIQVDRHLVSQWIDGIPLLFEMYPLAFNEVRRYEVVNKSMGWKPKTGPIYRIM</sequence>
<keyword evidence="2" id="KW-1185">Reference proteome</keyword>
<gene>
    <name evidence="1" type="ORF">BDN72DRAFT_963275</name>
</gene>
<name>A0ACD3AEM8_9AGAR</name>
<reference evidence="1 2" key="1">
    <citation type="journal article" date="2019" name="Nat. Ecol. Evol.">
        <title>Megaphylogeny resolves global patterns of mushroom evolution.</title>
        <authorList>
            <person name="Varga T."/>
            <person name="Krizsan K."/>
            <person name="Foldi C."/>
            <person name="Dima B."/>
            <person name="Sanchez-Garcia M."/>
            <person name="Sanchez-Ramirez S."/>
            <person name="Szollosi G.J."/>
            <person name="Szarkandi J.G."/>
            <person name="Papp V."/>
            <person name="Albert L."/>
            <person name="Andreopoulos W."/>
            <person name="Angelini C."/>
            <person name="Antonin V."/>
            <person name="Barry K.W."/>
            <person name="Bougher N.L."/>
            <person name="Buchanan P."/>
            <person name="Buyck B."/>
            <person name="Bense V."/>
            <person name="Catcheside P."/>
            <person name="Chovatia M."/>
            <person name="Cooper J."/>
            <person name="Damon W."/>
            <person name="Desjardin D."/>
            <person name="Finy P."/>
            <person name="Geml J."/>
            <person name="Haridas S."/>
            <person name="Hughes K."/>
            <person name="Justo A."/>
            <person name="Karasinski D."/>
            <person name="Kautmanova I."/>
            <person name="Kiss B."/>
            <person name="Kocsube S."/>
            <person name="Kotiranta H."/>
            <person name="LaButti K.M."/>
            <person name="Lechner B.E."/>
            <person name="Liimatainen K."/>
            <person name="Lipzen A."/>
            <person name="Lukacs Z."/>
            <person name="Mihaltcheva S."/>
            <person name="Morgado L.N."/>
            <person name="Niskanen T."/>
            <person name="Noordeloos M.E."/>
            <person name="Ohm R.A."/>
            <person name="Ortiz-Santana B."/>
            <person name="Ovrebo C."/>
            <person name="Racz N."/>
            <person name="Riley R."/>
            <person name="Savchenko A."/>
            <person name="Shiryaev A."/>
            <person name="Soop K."/>
            <person name="Spirin V."/>
            <person name="Szebenyi C."/>
            <person name="Tomsovsky M."/>
            <person name="Tulloss R.E."/>
            <person name="Uehling J."/>
            <person name="Grigoriev I.V."/>
            <person name="Vagvolgyi C."/>
            <person name="Papp T."/>
            <person name="Martin F.M."/>
            <person name="Miettinen O."/>
            <person name="Hibbett D.S."/>
            <person name="Nagy L.G."/>
        </authorList>
    </citation>
    <scope>NUCLEOTIDE SEQUENCE [LARGE SCALE GENOMIC DNA]</scope>
    <source>
        <strain evidence="1 2">NL-1719</strain>
    </source>
</reference>
<protein>
    <submittedName>
        <fullName evidence="1">Uncharacterized protein</fullName>
    </submittedName>
</protein>